<comment type="caution">
    <text evidence="2">The sequence shown here is derived from an EMBL/GenBank/DDBJ whole genome shotgun (WGS) entry which is preliminary data.</text>
</comment>
<gene>
    <name evidence="2" type="ORF">BXT86_06490</name>
</gene>
<feature type="compositionally biased region" description="Basic residues" evidence="1">
    <location>
        <begin position="198"/>
        <end position="209"/>
    </location>
</feature>
<feature type="region of interest" description="Disordered" evidence="1">
    <location>
        <begin position="195"/>
        <end position="215"/>
    </location>
</feature>
<dbReference type="AlphaFoldDB" id="A0A1V4QDZ7"/>
<evidence type="ECO:0008006" key="4">
    <source>
        <dbReference type="Google" id="ProtNLM"/>
    </source>
</evidence>
<accession>A0A1V4QDZ7</accession>
<organism evidence="2 3">
    <name type="scientific">candidate division WOR-3 bacterium 4484_100</name>
    <dbReference type="NCBI Taxonomy" id="1936077"/>
    <lineage>
        <taxon>Bacteria</taxon>
        <taxon>Bacteria division WOR-3</taxon>
    </lineage>
</organism>
<dbReference type="Gene3D" id="3.40.50.1010">
    <property type="entry name" value="5'-nuclease"/>
    <property type="match status" value="1"/>
</dbReference>
<protein>
    <recommendedName>
        <fullName evidence="4">PIN domain-containing protein</fullName>
    </recommendedName>
</protein>
<evidence type="ECO:0000313" key="3">
    <source>
        <dbReference type="Proteomes" id="UP000191663"/>
    </source>
</evidence>
<sequence length="215" mass="24426">MLLFRKEVRYVLDSSSILDGRVIHLFEKKFLEGRILIPQLVKSIVRRASRTVCDRAIQVLKRNAPVEFVVERGNGLVEEVCVLQLASRRKAKVITTSDEVCRQAKFFPEVRVIDIRDIYRTLTPIFSPDKIIMVRILKKGLNPGEGVGYIEGVKIIVQNGAHFINQIVSARVKTMLSFDSGNLVFCTLEEKISSSTKPTKHQTTRRTRSRKDGVS</sequence>
<reference evidence="3" key="1">
    <citation type="submission" date="2017-01" db="EMBL/GenBank/DDBJ databases">
        <title>Novel pathways for hydrocarbon cycling and metabolic interdependencies in hydrothermal sediment communities.</title>
        <authorList>
            <person name="Dombrowski N."/>
            <person name="Seitz K."/>
            <person name="Teske A."/>
            <person name="Baker B."/>
        </authorList>
    </citation>
    <scope>NUCLEOTIDE SEQUENCE [LARGE SCALE GENOMIC DNA]</scope>
</reference>
<dbReference type="EMBL" id="MUKB01000124">
    <property type="protein sequence ID" value="OPX17442.1"/>
    <property type="molecule type" value="Genomic_DNA"/>
</dbReference>
<proteinExistence type="predicted"/>
<dbReference type="Proteomes" id="UP000191663">
    <property type="component" value="Unassembled WGS sequence"/>
</dbReference>
<evidence type="ECO:0000256" key="1">
    <source>
        <dbReference type="SAM" id="MobiDB-lite"/>
    </source>
</evidence>
<name>A0A1V4QDZ7_UNCW3</name>
<evidence type="ECO:0000313" key="2">
    <source>
        <dbReference type="EMBL" id="OPX17442.1"/>
    </source>
</evidence>